<gene>
    <name evidence="2" type="ORF">QRX50_34330</name>
</gene>
<keyword evidence="1" id="KW-1133">Transmembrane helix</keyword>
<name>A0A9Y2IC28_9PSEU</name>
<dbReference type="EMBL" id="CP127294">
    <property type="protein sequence ID" value="WIX76516.1"/>
    <property type="molecule type" value="Genomic_DNA"/>
</dbReference>
<dbReference type="RefSeq" id="WP_285967264.1">
    <property type="nucleotide sequence ID" value="NZ_CP127294.1"/>
</dbReference>
<keyword evidence="1" id="KW-0472">Membrane</keyword>
<sequence length="148" mass="16735">MLKTDFIPEALRLPEGRITGLPAWYFVLVGLLAASGDLTVQFQDRYPWVALLPLVVLAVHVVLWSTMLARRRQLLRAVWRRKQALGLVATLFVARLLVQLGLTRLTDSVAPLHSYTHLILGLVMLVVTTVGAWFDQWLVLRVVNKDRA</sequence>
<protein>
    <submittedName>
        <fullName evidence="2">Uncharacterized protein</fullName>
    </submittedName>
</protein>
<evidence type="ECO:0000256" key="1">
    <source>
        <dbReference type="SAM" id="Phobius"/>
    </source>
</evidence>
<feature type="transmembrane region" description="Helical" evidence="1">
    <location>
        <begin position="114"/>
        <end position="134"/>
    </location>
</feature>
<organism evidence="2 3">
    <name type="scientific">Amycolatopsis carbonis</name>
    <dbReference type="NCBI Taxonomy" id="715471"/>
    <lineage>
        <taxon>Bacteria</taxon>
        <taxon>Bacillati</taxon>
        <taxon>Actinomycetota</taxon>
        <taxon>Actinomycetes</taxon>
        <taxon>Pseudonocardiales</taxon>
        <taxon>Pseudonocardiaceae</taxon>
        <taxon>Amycolatopsis</taxon>
    </lineage>
</organism>
<feature type="transmembrane region" description="Helical" evidence="1">
    <location>
        <begin position="21"/>
        <end position="40"/>
    </location>
</feature>
<evidence type="ECO:0000313" key="2">
    <source>
        <dbReference type="EMBL" id="WIX76516.1"/>
    </source>
</evidence>
<evidence type="ECO:0000313" key="3">
    <source>
        <dbReference type="Proteomes" id="UP001236014"/>
    </source>
</evidence>
<accession>A0A9Y2IC28</accession>
<feature type="transmembrane region" description="Helical" evidence="1">
    <location>
        <begin position="84"/>
        <end position="102"/>
    </location>
</feature>
<reference evidence="2 3" key="1">
    <citation type="submission" date="2023-06" db="EMBL/GenBank/DDBJ databases">
        <authorList>
            <person name="Oyuntsetseg B."/>
            <person name="Kim S.B."/>
        </authorList>
    </citation>
    <scope>NUCLEOTIDE SEQUENCE [LARGE SCALE GENOMIC DNA]</scope>
    <source>
        <strain evidence="2 3">2-15</strain>
    </source>
</reference>
<feature type="transmembrane region" description="Helical" evidence="1">
    <location>
        <begin position="46"/>
        <end position="64"/>
    </location>
</feature>
<proteinExistence type="predicted"/>
<dbReference type="AlphaFoldDB" id="A0A9Y2IC28"/>
<keyword evidence="3" id="KW-1185">Reference proteome</keyword>
<dbReference type="Proteomes" id="UP001236014">
    <property type="component" value="Chromosome"/>
</dbReference>
<dbReference type="KEGG" id="acab:QRX50_34330"/>
<keyword evidence="1" id="KW-0812">Transmembrane</keyword>